<feature type="region of interest" description="Disordered" evidence="1">
    <location>
        <begin position="1"/>
        <end position="45"/>
    </location>
</feature>
<evidence type="ECO:0000313" key="3">
    <source>
        <dbReference type="Proteomes" id="UP000000763"/>
    </source>
</evidence>
<proteinExistence type="predicted"/>
<evidence type="ECO:0000313" key="2">
    <source>
        <dbReference type="EMBL" id="BAD35751.1"/>
    </source>
</evidence>
<dbReference type="Proteomes" id="UP000000763">
    <property type="component" value="Chromosome 6"/>
</dbReference>
<accession>Q69TS6</accession>
<feature type="region of interest" description="Disordered" evidence="1">
    <location>
        <begin position="178"/>
        <end position="200"/>
    </location>
</feature>
<name>Q69TS6_ORYSJ</name>
<protein>
    <submittedName>
        <fullName evidence="2">Uncharacterized protein</fullName>
    </submittedName>
</protein>
<gene>
    <name evidence="2" type="primary">OSJNBa0026P23.10</name>
</gene>
<organism evidence="2 3">
    <name type="scientific">Oryza sativa subsp. japonica</name>
    <name type="common">Rice</name>
    <dbReference type="NCBI Taxonomy" id="39947"/>
    <lineage>
        <taxon>Eukaryota</taxon>
        <taxon>Viridiplantae</taxon>
        <taxon>Streptophyta</taxon>
        <taxon>Embryophyta</taxon>
        <taxon>Tracheophyta</taxon>
        <taxon>Spermatophyta</taxon>
        <taxon>Magnoliopsida</taxon>
        <taxon>Liliopsida</taxon>
        <taxon>Poales</taxon>
        <taxon>Poaceae</taxon>
        <taxon>BOP clade</taxon>
        <taxon>Oryzoideae</taxon>
        <taxon>Oryzeae</taxon>
        <taxon>Oryzinae</taxon>
        <taxon>Oryza</taxon>
        <taxon>Oryza sativa</taxon>
    </lineage>
</organism>
<dbReference type="AlphaFoldDB" id="Q69TS6"/>
<evidence type="ECO:0000256" key="1">
    <source>
        <dbReference type="SAM" id="MobiDB-lite"/>
    </source>
</evidence>
<reference evidence="3" key="2">
    <citation type="journal article" date="2008" name="Nucleic Acids Res.">
        <title>The rice annotation project database (RAP-DB): 2008 update.</title>
        <authorList>
            <consortium name="The rice annotation project (RAP)"/>
        </authorList>
    </citation>
    <scope>GENOME REANNOTATION</scope>
    <source>
        <strain evidence="3">cv. Nipponbare</strain>
    </source>
</reference>
<reference evidence="3" key="1">
    <citation type="journal article" date="2005" name="Nature">
        <title>The map-based sequence of the rice genome.</title>
        <authorList>
            <consortium name="International rice genome sequencing project (IRGSP)"/>
            <person name="Matsumoto T."/>
            <person name="Wu J."/>
            <person name="Kanamori H."/>
            <person name="Katayose Y."/>
            <person name="Fujisawa M."/>
            <person name="Namiki N."/>
            <person name="Mizuno H."/>
            <person name="Yamamoto K."/>
            <person name="Antonio B.A."/>
            <person name="Baba T."/>
            <person name="Sakata K."/>
            <person name="Nagamura Y."/>
            <person name="Aoki H."/>
            <person name="Arikawa K."/>
            <person name="Arita K."/>
            <person name="Bito T."/>
            <person name="Chiden Y."/>
            <person name="Fujitsuka N."/>
            <person name="Fukunaka R."/>
            <person name="Hamada M."/>
            <person name="Harada C."/>
            <person name="Hayashi A."/>
            <person name="Hijishita S."/>
            <person name="Honda M."/>
            <person name="Hosokawa S."/>
            <person name="Ichikawa Y."/>
            <person name="Idonuma A."/>
            <person name="Iijima M."/>
            <person name="Ikeda M."/>
            <person name="Ikeno M."/>
            <person name="Ito K."/>
            <person name="Ito S."/>
            <person name="Ito T."/>
            <person name="Ito Y."/>
            <person name="Ito Y."/>
            <person name="Iwabuchi A."/>
            <person name="Kamiya K."/>
            <person name="Karasawa W."/>
            <person name="Kurita K."/>
            <person name="Katagiri S."/>
            <person name="Kikuta A."/>
            <person name="Kobayashi H."/>
            <person name="Kobayashi N."/>
            <person name="Machita K."/>
            <person name="Maehara T."/>
            <person name="Masukawa M."/>
            <person name="Mizubayashi T."/>
            <person name="Mukai Y."/>
            <person name="Nagasaki H."/>
            <person name="Nagata Y."/>
            <person name="Naito S."/>
            <person name="Nakashima M."/>
            <person name="Nakama Y."/>
            <person name="Nakamichi Y."/>
            <person name="Nakamura M."/>
            <person name="Meguro A."/>
            <person name="Negishi M."/>
            <person name="Ohta I."/>
            <person name="Ohta T."/>
            <person name="Okamoto M."/>
            <person name="Ono N."/>
            <person name="Saji S."/>
            <person name="Sakaguchi M."/>
            <person name="Sakai K."/>
            <person name="Shibata M."/>
            <person name="Shimokawa T."/>
            <person name="Song J."/>
            <person name="Takazaki Y."/>
            <person name="Terasawa K."/>
            <person name="Tsugane M."/>
            <person name="Tsuji K."/>
            <person name="Ueda S."/>
            <person name="Waki K."/>
            <person name="Yamagata H."/>
            <person name="Yamamoto M."/>
            <person name="Yamamoto S."/>
            <person name="Yamane H."/>
            <person name="Yoshiki S."/>
            <person name="Yoshihara R."/>
            <person name="Yukawa K."/>
            <person name="Zhong H."/>
            <person name="Yano M."/>
            <person name="Yuan Q."/>
            <person name="Ouyang S."/>
            <person name="Liu J."/>
            <person name="Jones K.M."/>
            <person name="Gansberger K."/>
            <person name="Moffat K."/>
            <person name="Hill J."/>
            <person name="Bera J."/>
            <person name="Fadrosh D."/>
            <person name="Jin S."/>
            <person name="Johri S."/>
            <person name="Kim M."/>
            <person name="Overton L."/>
            <person name="Reardon M."/>
            <person name="Tsitrin T."/>
            <person name="Vuong H."/>
            <person name="Weaver B."/>
            <person name="Ciecko A."/>
            <person name="Tallon L."/>
            <person name="Jackson J."/>
            <person name="Pai G."/>
            <person name="Aken S.V."/>
            <person name="Utterback T."/>
            <person name="Reidmuller S."/>
            <person name="Feldblyum T."/>
            <person name="Hsiao J."/>
            <person name="Zismann V."/>
            <person name="Iobst S."/>
            <person name="de Vazeille A.R."/>
            <person name="Buell C.R."/>
            <person name="Ying K."/>
            <person name="Li Y."/>
            <person name="Lu T."/>
            <person name="Huang Y."/>
            <person name="Zhao Q."/>
            <person name="Feng Q."/>
            <person name="Zhang L."/>
            <person name="Zhu J."/>
            <person name="Weng Q."/>
            <person name="Mu J."/>
            <person name="Lu Y."/>
            <person name="Fan D."/>
            <person name="Liu Y."/>
            <person name="Guan J."/>
            <person name="Zhang Y."/>
            <person name="Yu S."/>
            <person name="Liu X."/>
            <person name="Zhang Y."/>
            <person name="Hong G."/>
            <person name="Han B."/>
            <person name="Choisne N."/>
            <person name="Demange N."/>
            <person name="Orjeda G."/>
            <person name="Samain S."/>
            <person name="Cattolico L."/>
            <person name="Pelletier E."/>
            <person name="Couloux A."/>
            <person name="Segurens B."/>
            <person name="Wincker P."/>
            <person name="D'Hont A."/>
            <person name="Scarpelli C."/>
            <person name="Weissenbach J."/>
            <person name="Salanoubat M."/>
            <person name="Quetier F."/>
            <person name="Yu Y."/>
            <person name="Kim H.R."/>
            <person name="Rambo T."/>
            <person name="Currie J."/>
            <person name="Collura K."/>
            <person name="Luo M."/>
            <person name="Yang T."/>
            <person name="Ammiraju J.S.S."/>
            <person name="Engler F."/>
            <person name="Soderlund C."/>
            <person name="Wing R.A."/>
            <person name="Palmer L.E."/>
            <person name="de la Bastide M."/>
            <person name="Spiegel L."/>
            <person name="Nascimento L."/>
            <person name="Zutavern T."/>
            <person name="O'Shaughnessy A."/>
            <person name="Dike S."/>
            <person name="Dedhia N."/>
            <person name="Preston R."/>
            <person name="Balija V."/>
            <person name="McCombie W.R."/>
            <person name="Chow T."/>
            <person name="Chen H."/>
            <person name="Chung M."/>
            <person name="Chen C."/>
            <person name="Shaw J."/>
            <person name="Wu H."/>
            <person name="Hsiao K."/>
            <person name="Chao Y."/>
            <person name="Chu M."/>
            <person name="Cheng C."/>
            <person name="Hour A."/>
            <person name="Lee P."/>
            <person name="Lin S."/>
            <person name="Lin Y."/>
            <person name="Liou J."/>
            <person name="Liu S."/>
            <person name="Hsing Y."/>
            <person name="Raghuvanshi S."/>
            <person name="Mohanty A."/>
            <person name="Bharti A.K."/>
            <person name="Gaur A."/>
            <person name="Gupta V."/>
            <person name="Kumar D."/>
            <person name="Ravi V."/>
            <person name="Vij S."/>
            <person name="Kapur A."/>
            <person name="Khurana P."/>
            <person name="Khurana P."/>
            <person name="Khurana J.P."/>
            <person name="Tyagi A.K."/>
            <person name="Gaikwad K."/>
            <person name="Singh A."/>
            <person name="Dalal V."/>
            <person name="Srivastava S."/>
            <person name="Dixit A."/>
            <person name="Pal A.K."/>
            <person name="Ghazi I.A."/>
            <person name="Yadav M."/>
            <person name="Pandit A."/>
            <person name="Bhargava A."/>
            <person name="Sureshbabu K."/>
            <person name="Batra K."/>
            <person name="Sharma T.R."/>
            <person name="Mohapatra T."/>
            <person name="Singh N.K."/>
            <person name="Messing J."/>
            <person name="Nelson A.B."/>
            <person name="Fuks G."/>
            <person name="Kavchok S."/>
            <person name="Keizer G."/>
            <person name="Linton E."/>
            <person name="Llaca V."/>
            <person name="Song R."/>
            <person name="Tanyolac B."/>
            <person name="Young S."/>
            <person name="Ho-Il K."/>
            <person name="Hahn J.H."/>
            <person name="Sangsakoo G."/>
            <person name="Vanavichit A."/>
            <person name="de Mattos Luiz.A.T."/>
            <person name="Zimmer P.D."/>
            <person name="Malone G."/>
            <person name="Dellagostin O."/>
            <person name="de Oliveira A.C."/>
            <person name="Bevan M."/>
            <person name="Bancroft I."/>
            <person name="Minx P."/>
            <person name="Cordum H."/>
            <person name="Wilson R."/>
            <person name="Cheng Z."/>
            <person name="Jin W."/>
            <person name="Jiang J."/>
            <person name="Leong S.A."/>
            <person name="Iwama H."/>
            <person name="Gojobori T."/>
            <person name="Itoh T."/>
            <person name="Niimura Y."/>
            <person name="Fujii Y."/>
            <person name="Habara T."/>
            <person name="Sakai H."/>
            <person name="Sato Y."/>
            <person name="Wilson G."/>
            <person name="Kumar K."/>
            <person name="McCouch S."/>
            <person name="Juretic N."/>
            <person name="Hoen D."/>
            <person name="Wright S."/>
            <person name="Bruskiewich R."/>
            <person name="Bureau T."/>
            <person name="Miyao A."/>
            <person name="Hirochika H."/>
            <person name="Nishikawa T."/>
            <person name="Kadowaki K."/>
            <person name="Sugiura M."/>
            <person name="Burr B."/>
            <person name="Sasaki T."/>
        </authorList>
    </citation>
    <scope>NUCLEOTIDE SEQUENCE [LARGE SCALE GENOMIC DNA]</scope>
    <source>
        <strain evidence="3">cv. Nipponbare</strain>
    </source>
</reference>
<dbReference type="EMBL" id="AP004734">
    <property type="protein sequence ID" value="BAD35751.1"/>
    <property type="molecule type" value="Genomic_DNA"/>
</dbReference>
<sequence>MARSIGDSAATPARSIGDSATTRGAVATCNPATTRGGSLADRRRRRGVSQVYENCINHGRGFRASGRNLEANRPTMAAAHTDPRSTMVEHESVLLEEFRVSGPPPPSPPPYPMSPSMEDDGMIYTEDLVYMCTPCPSPPSDIDDLNPPEDPNNKIILHPTFVNDVDIDIIQEDIYNFRYDQTPPRDAQSPATRFKHHKRD</sequence>